<feature type="domain" description="FAD/NAD(P)-binding" evidence="7">
    <location>
        <begin position="6"/>
        <end position="303"/>
    </location>
</feature>
<gene>
    <name evidence="8" type="ORF">BN4615_P3351</name>
</gene>
<evidence type="ECO:0000256" key="3">
    <source>
        <dbReference type="ARBA" id="ARBA00022630"/>
    </source>
</evidence>
<keyword evidence="3" id="KW-0285">Flavoprotein</keyword>
<reference evidence="8" key="1">
    <citation type="submission" date="2016-04" db="EMBL/GenBank/DDBJ databases">
        <authorList>
            <person name="Evans L.H."/>
            <person name="Alamgir A."/>
            <person name="Owens N."/>
            <person name="Weber N.D."/>
            <person name="Virtaneva K."/>
            <person name="Barbian K."/>
            <person name="Babar A."/>
            <person name="Rosenke K."/>
        </authorList>
    </citation>
    <scope>NUCLEOTIDE SEQUENCE</scope>
    <source>
        <strain evidence="8">Nono1</strain>
    </source>
</reference>
<dbReference type="InterPro" id="IPR051169">
    <property type="entry name" value="NADH-Q_oxidoreductase"/>
</dbReference>
<protein>
    <submittedName>
        <fullName evidence="8">NADH dehydrogenase</fullName>
        <ecNumber evidence="8">1.6.99.3</ecNumber>
    </submittedName>
</protein>
<evidence type="ECO:0000256" key="4">
    <source>
        <dbReference type="ARBA" id="ARBA00022827"/>
    </source>
</evidence>
<dbReference type="GO" id="GO:0003955">
    <property type="term" value="F:NAD(P)H dehydrogenase (quinone) activity"/>
    <property type="evidence" value="ECO:0007669"/>
    <property type="project" value="TreeGrafter"/>
</dbReference>
<dbReference type="Gene3D" id="3.50.50.100">
    <property type="match status" value="1"/>
</dbReference>
<dbReference type="InterPro" id="IPR023753">
    <property type="entry name" value="FAD/NAD-binding_dom"/>
</dbReference>
<keyword evidence="5 8" id="KW-0560">Oxidoreductase</keyword>
<dbReference type="GO" id="GO:0019646">
    <property type="term" value="P:aerobic electron transport chain"/>
    <property type="evidence" value="ECO:0007669"/>
    <property type="project" value="TreeGrafter"/>
</dbReference>
<evidence type="ECO:0000256" key="6">
    <source>
        <dbReference type="SAM" id="MobiDB-lite"/>
    </source>
</evidence>
<evidence type="ECO:0000256" key="2">
    <source>
        <dbReference type="ARBA" id="ARBA00005272"/>
    </source>
</evidence>
<dbReference type="InterPro" id="IPR036188">
    <property type="entry name" value="FAD/NAD-bd_sf"/>
</dbReference>
<dbReference type="PRINTS" id="PR00368">
    <property type="entry name" value="FADPNR"/>
</dbReference>
<proteinExistence type="inferred from homology"/>
<evidence type="ECO:0000259" key="7">
    <source>
        <dbReference type="Pfam" id="PF07992"/>
    </source>
</evidence>
<dbReference type="EC" id="1.6.99.3" evidence="8"/>
<dbReference type="Pfam" id="PF07992">
    <property type="entry name" value="Pyr_redox_2"/>
    <property type="match status" value="1"/>
</dbReference>
<comment type="similarity">
    <text evidence="2">Belongs to the NADH dehydrogenase family.</text>
</comment>
<evidence type="ECO:0000256" key="1">
    <source>
        <dbReference type="ARBA" id="ARBA00001974"/>
    </source>
</evidence>
<dbReference type="EMBL" id="LT559118">
    <property type="protein sequence ID" value="SBO93837.1"/>
    <property type="molecule type" value="Genomic_DNA"/>
</dbReference>
<feature type="region of interest" description="Disordered" evidence="6">
    <location>
        <begin position="216"/>
        <end position="238"/>
    </location>
</feature>
<dbReference type="PANTHER" id="PTHR42913">
    <property type="entry name" value="APOPTOSIS-INDUCING FACTOR 1"/>
    <property type="match status" value="1"/>
</dbReference>
<dbReference type="SUPFAM" id="SSF51905">
    <property type="entry name" value="FAD/NAD(P)-binding domain"/>
    <property type="match status" value="2"/>
</dbReference>
<dbReference type="AlphaFoldDB" id="A0A1M4E4S6"/>
<accession>A0A1M4E4S6</accession>
<comment type="cofactor">
    <cofactor evidence="1">
        <name>FAD</name>
        <dbReference type="ChEBI" id="CHEBI:57692"/>
    </cofactor>
</comment>
<dbReference type="PRINTS" id="PR00469">
    <property type="entry name" value="PNDRDTASEII"/>
</dbReference>
<name>A0A1M4E4S6_9ACTN</name>
<evidence type="ECO:0000256" key="5">
    <source>
        <dbReference type="ARBA" id="ARBA00023002"/>
    </source>
</evidence>
<feature type="compositionally biased region" description="Gly residues" evidence="6">
    <location>
        <begin position="222"/>
        <end position="238"/>
    </location>
</feature>
<organism evidence="8">
    <name type="scientific">Nonomuraea gerenzanensis</name>
    <dbReference type="NCBI Taxonomy" id="93944"/>
    <lineage>
        <taxon>Bacteria</taxon>
        <taxon>Bacillati</taxon>
        <taxon>Actinomycetota</taxon>
        <taxon>Actinomycetes</taxon>
        <taxon>Streptosporangiales</taxon>
        <taxon>Streptosporangiaceae</taxon>
        <taxon>Nonomuraea</taxon>
    </lineage>
</organism>
<keyword evidence="4" id="KW-0274">FAD</keyword>
<evidence type="ECO:0000313" key="8">
    <source>
        <dbReference type="EMBL" id="SBO93837.1"/>
    </source>
</evidence>
<dbReference type="RefSeq" id="WP_225273002.1">
    <property type="nucleotide sequence ID" value="NZ_CP084058.1"/>
</dbReference>
<sequence length="419" mass="43506">MSRVHKVVVIGGGYAGTLAANHLRMRSDMHITLVNARPEFVDRIRLHQYAAGTGEAAIDYGTLLGEGVELVVDSAARIDTAARVVRLESGRALDYDYVIYAVGSVGATPSAVPGAAEFAYDIAEYEPARRLRARLADLALDARVTVVGGGLTGIETAAELAEQGRRVTLVCGRSLAPTFSTGSRRYLAGWLARHGVEVIEGAEVREVRTDAVVLDRDPGAGARHGGADAGAPGGDPGGGVLDGGRPRASALTIWAAGFGVPQLAVASGLRTDGLGRLLTDETLTSIDDERIVAAGDAAAPSGRALRMSCYAAGPLGAQAANTVLSRIEGTEPATLTLGFSGACVSIGRRAGVRQFARKDDTAINVYISGRAGAAIKEATCRLAVARIRREARKPGSVVWVKGDPRPVRPVLNGEVAGSR</sequence>
<dbReference type="PANTHER" id="PTHR42913:SF3">
    <property type="entry name" value="64 KDA MITOCHONDRIAL NADH DEHYDROGENASE (EUROFUNG)"/>
    <property type="match status" value="1"/>
</dbReference>